<name>A0A1T4ZUC6_9FIRM</name>
<organism evidence="3 4">
    <name type="scientific">Acetoanaerobium noterae</name>
    <dbReference type="NCBI Taxonomy" id="745369"/>
    <lineage>
        <taxon>Bacteria</taxon>
        <taxon>Bacillati</taxon>
        <taxon>Bacillota</taxon>
        <taxon>Clostridia</taxon>
        <taxon>Peptostreptococcales</taxon>
        <taxon>Filifactoraceae</taxon>
        <taxon>Acetoanaerobium</taxon>
    </lineage>
</organism>
<dbReference type="InterPro" id="IPR023799">
    <property type="entry name" value="RbfA_dom_sf"/>
</dbReference>
<dbReference type="RefSeq" id="WP_079588403.1">
    <property type="nucleotide sequence ID" value="NZ_CP154629.1"/>
</dbReference>
<dbReference type="GO" id="GO:0043024">
    <property type="term" value="F:ribosomal small subunit binding"/>
    <property type="evidence" value="ECO:0007669"/>
    <property type="project" value="TreeGrafter"/>
</dbReference>
<evidence type="ECO:0000256" key="1">
    <source>
        <dbReference type="ARBA" id="ARBA00022517"/>
    </source>
</evidence>
<dbReference type="NCBIfam" id="TIGR00082">
    <property type="entry name" value="rbfA"/>
    <property type="match status" value="1"/>
</dbReference>
<dbReference type="GO" id="GO:0005829">
    <property type="term" value="C:cytosol"/>
    <property type="evidence" value="ECO:0007669"/>
    <property type="project" value="TreeGrafter"/>
</dbReference>
<dbReference type="Pfam" id="PF02033">
    <property type="entry name" value="RBFA"/>
    <property type="match status" value="1"/>
</dbReference>
<dbReference type="Gene3D" id="3.30.300.20">
    <property type="match status" value="1"/>
</dbReference>
<keyword evidence="1 2" id="KW-0690">Ribosome biogenesis</keyword>
<dbReference type="AlphaFoldDB" id="A0A1T4ZUC6"/>
<dbReference type="PROSITE" id="PS01319">
    <property type="entry name" value="RBFA"/>
    <property type="match status" value="1"/>
</dbReference>
<reference evidence="4" key="1">
    <citation type="submission" date="2017-02" db="EMBL/GenBank/DDBJ databases">
        <authorList>
            <person name="Varghese N."/>
            <person name="Submissions S."/>
        </authorList>
    </citation>
    <scope>NUCLEOTIDE SEQUENCE [LARGE SCALE GENOMIC DNA]</scope>
    <source>
        <strain evidence="4">ATCC 35199</strain>
    </source>
</reference>
<dbReference type="HAMAP" id="MF_00003">
    <property type="entry name" value="RbfA"/>
    <property type="match status" value="1"/>
</dbReference>
<dbReference type="OrthoDB" id="307788at2"/>
<evidence type="ECO:0000313" key="3">
    <source>
        <dbReference type="EMBL" id="SKB26384.1"/>
    </source>
</evidence>
<dbReference type="InterPro" id="IPR020053">
    <property type="entry name" value="Ribosome-bd_factorA_CS"/>
</dbReference>
<dbReference type="Proteomes" id="UP000243406">
    <property type="component" value="Unassembled WGS sequence"/>
</dbReference>
<dbReference type="GO" id="GO:0030490">
    <property type="term" value="P:maturation of SSU-rRNA"/>
    <property type="evidence" value="ECO:0007669"/>
    <property type="project" value="UniProtKB-UniRule"/>
</dbReference>
<dbReference type="PANTHER" id="PTHR33515">
    <property type="entry name" value="RIBOSOME-BINDING FACTOR A, CHLOROPLASTIC-RELATED"/>
    <property type="match status" value="1"/>
</dbReference>
<keyword evidence="2" id="KW-0963">Cytoplasm</keyword>
<dbReference type="SUPFAM" id="SSF89919">
    <property type="entry name" value="Ribosome-binding factor A, RbfA"/>
    <property type="match status" value="1"/>
</dbReference>
<proteinExistence type="inferred from homology"/>
<comment type="similarity">
    <text evidence="2">Belongs to the RbfA family.</text>
</comment>
<dbReference type="InterPro" id="IPR000238">
    <property type="entry name" value="RbfA"/>
</dbReference>
<evidence type="ECO:0000256" key="2">
    <source>
        <dbReference type="HAMAP-Rule" id="MF_00003"/>
    </source>
</evidence>
<evidence type="ECO:0000313" key="4">
    <source>
        <dbReference type="Proteomes" id="UP000243406"/>
    </source>
</evidence>
<gene>
    <name evidence="2" type="primary">rbfA</name>
    <name evidence="3" type="ORF">SAMN02745120_0414</name>
</gene>
<comment type="subunit">
    <text evidence="2">Monomer. Binds 30S ribosomal subunits, but not 50S ribosomal subunits or 70S ribosomes.</text>
</comment>
<sequence length="120" mass="13891">MSYERTRRIGEEIKKSITELLREQRIKDIRIIDSRSLISITTVDVVRDLKYAYIYISVLGNDSDKVLEGFKSASGFIRKEVGKDIKLRYTPELIFKMDDSIERGVNMSKLINDLNIESGE</sequence>
<protein>
    <recommendedName>
        <fullName evidence="2">Ribosome-binding factor A</fullName>
    </recommendedName>
</protein>
<comment type="function">
    <text evidence="2">One of several proteins that assist in the late maturation steps of the functional core of the 30S ribosomal subunit. Associates with free 30S ribosomal subunits (but not with 30S subunits that are part of 70S ribosomes or polysomes). Required for efficient processing of 16S rRNA. May interact with the 5'-terminal helix region of 16S rRNA.</text>
</comment>
<dbReference type="EMBL" id="FUYN01000001">
    <property type="protein sequence ID" value="SKB26384.1"/>
    <property type="molecule type" value="Genomic_DNA"/>
</dbReference>
<accession>A0A1T4ZUC6</accession>
<comment type="subcellular location">
    <subcellularLocation>
        <location evidence="2">Cytoplasm</location>
    </subcellularLocation>
</comment>
<dbReference type="PANTHER" id="PTHR33515:SF1">
    <property type="entry name" value="RIBOSOME-BINDING FACTOR A, CHLOROPLASTIC-RELATED"/>
    <property type="match status" value="1"/>
</dbReference>
<dbReference type="InterPro" id="IPR015946">
    <property type="entry name" value="KH_dom-like_a/b"/>
</dbReference>
<keyword evidence="4" id="KW-1185">Reference proteome</keyword>